<dbReference type="Proteomes" id="UP001226574">
    <property type="component" value="Unassembled WGS sequence"/>
</dbReference>
<keyword evidence="2" id="KW-1185">Reference proteome</keyword>
<gene>
    <name evidence="1" type="ORF">RC083_21890</name>
</gene>
<dbReference type="RefSeq" id="WP_309039895.1">
    <property type="nucleotide sequence ID" value="NZ_JAVIFY010000038.1"/>
</dbReference>
<protein>
    <submittedName>
        <fullName evidence="1">Uncharacterized protein</fullName>
    </submittedName>
</protein>
<accession>A0ABU1BIA7</accession>
<organism evidence="1 2">
    <name type="scientific">Pseudoalteromonas haloplanktis</name>
    <name type="common">Alteromonas haloplanktis</name>
    <dbReference type="NCBI Taxonomy" id="228"/>
    <lineage>
        <taxon>Bacteria</taxon>
        <taxon>Pseudomonadati</taxon>
        <taxon>Pseudomonadota</taxon>
        <taxon>Gammaproteobacteria</taxon>
        <taxon>Alteromonadales</taxon>
        <taxon>Pseudoalteromonadaceae</taxon>
        <taxon>Pseudoalteromonas</taxon>
    </lineage>
</organism>
<evidence type="ECO:0000313" key="2">
    <source>
        <dbReference type="Proteomes" id="UP001226574"/>
    </source>
</evidence>
<sequence>MNNEIAHKTDEMLHQAVKSIDALLGEGYAKLNPELVSGFLIAASNNNIAESNRNT</sequence>
<reference evidence="1 2" key="1">
    <citation type="submission" date="2023-08" db="EMBL/GenBank/DDBJ databases">
        <title>Pseudoalteromonas haloplanktis LL1 genome.</title>
        <authorList>
            <person name="Wu S."/>
        </authorList>
    </citation>
    <scope>NUCLEOTIDE SEQUENCE [LARGE SCALE GENOMIC DNA]</scope>
    <source>
        <strain evidence="1 2">LL1</strain>
    </source>
</reference>
<proteinExistence type="predicted"/>
<evidence type="ECO:0000313" key="1">
    <source>
        <dbReference type="EMBL" id="MDQ9094215.1"/>
    </source>
</evidence>
<comment type="caution">
    <text evidence="1">The sequence shown here is derived from an EMBL/GenBank/DDBJ whole genome shotgun (WGS) entry which is preliminary data.</text>
</comment>
<name>A0ABU1BIA7_PSEHA</name>
<dbReference type="EMBL" id="JAVIFY010000038">
    <property type="protein sequence ID" value="MDQ9094215.1"/>
    <property type="molecule type" value="Genomic_DNA"/>
</dbReference>